<evidence type="ECO:0000256" key="1">
    <source>
        <dbReference type="ARBA" id="ARBA00009820"/>
    </source>
</evidence>
<dbReference type="PANTHER" id="PTHR36842">
    <property type="entry name" value="PROTEIN TOLB HOMOLOG"/>
    <property type="match status" value="1"/>
</dbReference>
<protein>
    <submittedName>
        <fullName evidence="3">Uncharacterized protein</fullName>
    </submittedName>
</protein>
<dbReference type="Pfam" id="PF07676">
    <property type="entry name" value="PD40"/>
    <property type="match status" value="1"/>
</dbReference>
<sequence length="308" mass="34610">MRKFFLLLLLYLVQQVHAQEISVVSVKQLPKSSIGKSYHPKFSPNGEYLLLTSDNYSGLKKFDLKNEQVSIITEAPNAGYNVQISADGNNIIYREQSFNKRNMRETALKKIDLTNKKENQLISPTRDLQLHKTINGNLVYVKNNKLSTKRIYGEKIKTVPDIVNIENRQLVLYRNGERKEISPNGKDCSYLWPSISPDGTKLLYKVAGKGTFISNIDGSSPIRIANLNAPVWLGNEWIIGMNDKDNGERILSSSIEAVSIDGQKHQTLSDPSTIAMFPAVSTDNSSIAFNSDNGDIYLMKINIKQKAK</sequence>
<reference evidence="3 4" key="1">
    <citation type="journal article" date="2019" name="Nat. Med.">
        <title>A library of human gut bacterial isolates paired with longitudinal multiomics data enables mechanistic microbiome research.</title>
        <authorList>
            <person name="Poyet M."/>
            <person name="Groussin M."/>
            <person name="Gibbons S.M."/>
            <person name="Avila-Pacheco J."/>
            <person name="Jiang X."/>
            <person name="Kearney S.M."/>
            <person name="Perrotta A.R."/>
            <person name="Berdy B."/>
            <person name="Zhao S."/>
            <person name="Lieberman T.D."/>
            <person name="Swanson P.K."/>
            <person name="Smith M."/>
            <person name="Roesemann S."/>
            <person name="Alexander J.E."/>
            <person name="Rich S.A."/>
            <person name="Livny J."/>
            <person name="Vlamakis H."/>
            <person name="Clish C."/>
            <person name="Bullock K."/>
            <person name="Deik A."/>
            <person name="Scott J."/>
            <person name="Pierce K.A."/>
            <person name="Xavier R.J."/>
            <person name="Alm E.J."/>
        </authorList>
    </citation>
    <scope>NUCLEOTIDE SEQUENCE [LARGE SCALE GENOMIC DNA]</scope>
    <source>
        <strain evidence="3 4">BIOML-A10</strain>
    </source>
</reference>
<dbReference type="InterPro" id="IPR011659">
    <property type="entry name" value="WD40"/>
</dbReference>
<gene>
    <name evidence="3" type="ORF">F3F73_09825</name>
</gene>
<evidence type="ECO:0000313" key="3">
    <source>
        <dbReference type="EMBL" id="KAA3765847.1"/>
    </source>
</evidence>
<dbReference type="AlphaFoldDB" id="A0A7J4XJT4"/>
<dbReference type="Gene3D" id="2.120.10.30">
    <property type="entry name" value="TolB, C-terminal domain"/>
    <property type="match status" value="2"/>
</dbReference>
<comment type="caution">
    <text evidence="3">The sequence shown here is derived from an EMBL/GenBank/DDBJ whole genome shotgun (WGS) entry which is preliminary data.</text>
</comment>
<dbReference type="SUPFAM" id="SSF82171">
    <property type="entry name" value="DPP6 N-terminal domain-like"/>
    <property type="match status" value="1"/>
</dbReference>
<accession>A0A7J4XJT4</accession>
<name>A0A7J4XJT4_9BACE</name>
<organism evidence="3 4">
    <name type="scientific">Bacteroides salyersiae</name>
    <dbReference type="NCBI Taxonomy" id="291644"/>
    <lineage>
        <taxon>Bacteria</taxon>
        <taxon>Pseudomonadati</taxon>
        <taxon>Bacteroidota</taxon>
        <taxon>Bacteroidia</taxon>
        <taxon>Bacteroidales</taxon>
        <taxon>Bacteroidaceae</taxon>
        <taxon>Bacteroides</taxon>
    </lineage>
</organism>
<keyword evidence="2" id="KW-0732">Signal</keyword>
<dbReference type="PANTHER" id="PTHR36842:SF1">
    <property type="entry name" value="PROTEIN TOLB"/>
    <property type="match status" value="1"/>
</dbReference>
<feature type="chain" id="PRO_5029489603" evidence="2">
    <location>
        <begin position="19"/>
        <end position="308"/>
    </location>
</feature>
<dbReference type="RefSeq" id="WP_055293400.1">
    <property type="nucleotide sequence ID" value="NZ_CAXSTI010000003.1"/>
</dbReference>
<dbReference type="InterPro" id="IPR011042">
    <property type="entry name" value="6-blade_b-propeller_TolB-like"/>
</dbReference>
<evidence type="ECO:0000313" key="4">
    <source>
        <dbReference type="Proteomes" id="UP000422221"/>
    </source>
</evidence>
<proteinExistence type="inferred from homology"/>
<dbReference type="EMBL" id="VWMK01000008">
    <property type="protein sequence ID" value="KAA3765847.1"/>
    <property type="molecule type" value="Genomic_DNA"/>
</dbReference>
<dbReference type="Proteomes" id="UP000422221">
    <property type="component" value="Unassembled WGS sequence"/>
</dbReference>
<comment type="similarity">
    <text evidence="1">Belongs to the TolB family.</text>
</comment>
<feature type="signal peptide" evidence="2">
    <location>
        <begin position="1"/>
        <end position="18"/>
    </location>
</feature>
<evidence type="ECO:0000256" key="2">
    <source>
        <dbReference type="SAM" id="SignalP"/>
    </source>
</evidence>
<dbReference type="GeneID" id="93115441"/>